<evidence type="ECO:0000313" key="1">
    <source>
        <dbReference type="EMBL" id="CAD8050278.1"/>
    </source>
</evidence>
<organism evidence="1 2">
    <name type="scientific">Paramecium primaurelia</name>
    <dbReference type="NCBI Taxonomy" id="5886"/>
    <lineage>
        <taxon>Eukaryota</taxon>
        <taxon>Sar</taxon>
        <taxon>Alveolata</taxon>
        <taxon>Ciliophora</taxon>
        <taxon>Intramacronucleata</taxon>
        <taxon>Oligohymenophorea</taxon>
        <taxon>Peniculida</taxon>
        <taxon>Parameciidae</taxon>
        <taxon>Paramecium</taxon>
    </lineage>
</organism>
<gene>
    <name evidence="1" type="ORF">PPRIM_AZ9-3.1.T0140410</name>
</gene>
<comment type="caution">
    <text evidence="1">The sequence shown here is derived from an EMBL/GenBank/DDBJ whole genome shotgun (WGS) entry which is preliminary data.</text>
</comment>
<keyword evidence="2" id="KW-1185">Reference proteome</keyword>
<name>A0A8S1K4J4_PARPR</name>
<proteinExistence type="predicted"/>
<evidence type="ECO:0000313" key="2">
    <source>
        <dbReference type="Proteomes" id="UP000688137"/>
    </source>
</evidence>
<dbReference type="AlphaFoldDB" id="A0A8S1K4J4"/>
<reference evidence="1" key="1">
    <citation type="submission" date="2021-01" db="EMBL/GenBank/DDBJ databases">
        <authorList>
            <consortium name="Genoscope - CEA"/>
            <person name="William W."/>
        </authorList>
    </citation>
    <scope>NUCLEOTIDE SEQUENCE</scope>
</reference>
<dbReference type="EMBL" id="CAJJDM010000011">
    <property type="protein sequence ID" value="CAD8050278.1"/>
    <property type="molecule type" value="Genomic_DNA"/>
</dbReference>
<sequence length="111" mass="13278">MNIYKSIKTIVCFQIPNFCYRDSQQNSLNIFISTGFLRLIQIILELQKPLRQLIKLAIQLVLQNSTVQLLKDKKNHFSIQIDLLSLLKTKRQLYYTFKSRSNHKQQMKYQQ</sequence>
<dbReference type="Proteomes" id="UP000688137">
    <property type="component" value="Unassembled WGS sequence"/>
</dbReference>
<protein>
    <submittedName>
        <fullName evidence="1">Uncharacterized protein</fullName>
    </submittedName>
</protein>
<accession>A0A8S1K4J4</accession>